<dbReference type="EMBL" id="JBHMCT010000023">
    <property type="protein sequence ID" value="MFB9558469.1"/>
    <property type="molecule type" value="Genomic_DNA"/>
</dbReference>
<comment type="caution">
    <text evidence="1">The sequence shown here is derived from an EMBL/GenBank/DDBJ whole genome shotgun (WGS) entry which is preliminary data.</text>
</comment>
<proteinExistence type="predicted"/>
<organism evidence="1 2">
    <name type="scientific">Streptomyces roseoviridis</name>
    <dbReference type="NCBI Taxonomy" id="67361"/>
    <lineage>
        <taxon>Bacteria</taxon>
        <taxon>Bacillati</taxon>
        <taxon>Actinomycetota</taxon>
        <taxon>Actinomycetes</taxon>
        <taxon>Kitasatosporales</taxon>
        <taxon>Streptomycetaceae</taxon>
        <taxon>Streptomyces</taxon>
    </lineage>
</organism>
<reference evidence="1 2" key="1">
    <citation type="submission" date="2024-09" db="EMBL/GenBank/DDBJ databases">
        <authorList>
            <person name="Sun Q."/>
            <person name="Mori K."/>
        </authorList>
    </citation>
    <scope>NUCLEOTIDE SEQUENCE [LARGE SCALE GENOMIC DNA]</scope>
    <source>
        <strain evidence="1 2">JCM 4414</strain>
    </source>
</reference>
<dbReference type="Proteomes" id="UP001589716">
    <property type="component" value="Unassembled WGS sequence"/>
</dbReference>
<evidence type="ECO:0000313" key="2">
    <source>
        <dbReference type="Proteomes" id="UP001589716"/>
    </source>
</evidence>
<gene>
    <name evidence="1" type="ORF">ACFFTP_30345</name>
</gene>
<name>A0ABV5QY48_9ACTN</name>
<accession>A0ABV5QY48</accession>
<evidence type="ECO:0000313" key="1">
    <source>
        <dbReference type="EMBL" id="MFB9558469.1"/>
    </source>
</evidence>
<protein>
    <submittedName>
        <fullName evidence="1">Uncharacterized protein</fullName>
    </submittedName>
</protein>
<sequence>MEHQPFPLDLVRTQTAWTATYAALAAPGPGGTTALRRRLLRLSTRLHWHTHWAAPGAGPAGRVELRALVRGGRGEKVTA</sequence>
<keyword evidence="2" id="KW-1185">Reference proteome</keyword>
<dbReference type="RefSeq" id="WP_345484562.1">
    <property type="nucleotide sequence ID" value="NZ_BAAAWU010000001.1"/>
</dbReference>